<feature type="chain" id="PRO_5035805988" evidence="1">
    <location>
        <begin position="17"/>
        <end position="238"/>
    </location>
</feature>
<sequence>YSIILILCFAILEIESEFQTISIDPPTPNNKENKNFLDKEWLFNKFYKNMENKNEKITKYDCKIYEEIEVCGCLFNGKKPVNFVLPKADSYDAENYLKSATIPMCGHKYFNYIKQCALTNMFEDKNPKTVPADNKTKKILIILDGCATCLKGGKITGFKVTHYEDSFGIFSGCSEEKEFEDFAISGLSIKLNKGNKIDGSTASFSIPVILYHRICDGIFSKSVASNKYIDIKLQNKYF</sequence>
<proteinExistence type="predicted"/>
<name>A0A8S9ZIW3_9BILA</name>
<evidence type="ECO:0000313" key="3">
    <source>
        <dbReference type="Proteomes" id="UP000605970"/>
    </source>
</evidence>
<dbReference type="EMBL" id="JABEBT010000079">
    <property type="protein sequence ID" value="KAF7633295.1"/>
    <property type="molecule type" value="Genomic_DNA"/>
</dbReference>
<dbReference type="AlphaFoldDB" id="A0A8S9ZIW3"/>
<dbReference type="Proteomes" id="UP000605970">
    <property type="component" value="Unassembled WGS sequence"/>
</dbReference>
<evidence type="ECO:0000313" key="2">
    <source>
        <dbReference type="EMBL" id="KAF7633295.1"/>
    </source>
</evidence>
<organism evidence="2 3">
    <name type="scientific">Meloidogyne graminicola</name>
    <dbReference type="NCBI Taxonomy" id="189291"/>
    <lineage>
        <taxon>Eukaryota</taxon>
        <taxon>Metazoa</taxon>
        <taxon>Ecdysozoa</taxon>
        <taxon>Nematoda</taxon>
        <taxon>Chromadorea</taxon>
        <taxon>Rhabditida</taxon>
        <taxon>Tylenchina</taxon>
        <taxon>Tylenchomorpha</taxon>
        <taxon>Tylenchoidea</taxon>
        <taxon>Meloidogynidae</taxon>
        <taxon>Meloidogyninae</taxon>
        <taxon>Meloidogyne</taxon>
    </lineage>
</organism>
<protein>
    <submittedName>
        <fullName evidence="2">Uncharacterized protein</fullName>
    </submittedName>
</protein>
<gene>
    <name evidence="2" type="ORF">Mgra_00007274</name>
</gene>
<reference evidence="2" key="1">
    <citation type="journal article" date="2020" name="Ecol. Evol.">
        <title>Genome structure and content of the rice root-knot nematode (Meloidogyne graminicola).</title>
        <authorList>
            <person name="Phan N.T."/>
            <person name="Danchin E.G.J."/>
            <person name="Klopp C."/>
            <person name="Perfus-Barbeoch L."/>
            <person name="Kozlowski D.K."/>
            <person name="Koutsovoulos G.D."/>
            <person name="Lopez-Roques C."/>
            <person name="Bouchez O."/>
            <person name="Zahm M."/>
            <person name="Besnard G."/>
            <person name="Bellafiore S."/>
        </authorList>
    </citation>
    <scope>NUCLEOTIDE SEQUENCE</scope>
    <source>
        <strain evidence="2">VN-18</strain>
    </source>
</reference>
<comment type="caution">
    <text evidence="2">The sequence shown here is derived from an EMBL/GenBank/DDBJ whole genome shotgun (WGS) entry which is preliminary data.</text>
</comment>
<feature type="non-terminal residue" evidence="2">
    <location>
        <position position="238"/>
    </location>
</feature>
<dbReference type="OrthoDB" id="10452817at2759"/>
<keyword evidence="1" id="KW-0732">Signal</keyword>
<accession>A0A8S9ZIW3</accession>
<keyword evidence="3" id="KW-1185">Reference proteome</keyword>
<feature type="signal peptide" evidence="1">
    <location>
        <begin position="1"/>
        <end position="16"/>
    </location>
</feature>
<evidence type="ECO:0000256" key="1">
    <source>
        <dbReference type="SAM" id="SignalP"/>
    </source>
</evidence>